<feature type="compositionally biased region" description="Basic residues" evidence="8">
    <location>
        <begin position="72"/>
        <end position="83"/>
    </location>
</feature>
<dbReference type="AlphaFoldDB" id="A0A7R8UHR2"/>
<dbReference type="InterPro" id="IPR037431">
    <property type="entry name" value="REX4_DEDDh_dom"/>
</dbReference>
<keyword evidence="7" id="KW-0539">Nucleus</keyword>
<dbReference type="InterPro" id="IPR047021">
    <property type="entry name" value="REXO1/3/4-like"/>
</dbReference>
<dbReference type="GO" id="GO:0005634">
    <property type="term" value="C:nucleus"/>
    <property type="evidence" value="ECO:0007669"/>
    <property type="project" value="UniProtKB-SubCell"/>
</dbReference>
<dbReference type="OrthoDB" id="8191639at2759"/>
<dbReference type="GO" id="GO:0006364">
    <property type="term" value="P:rRNA processing"/>
    <property type="evidence" value="ECO:0007669"/>
    <property type="project" value="InterPro"/>
</dbReference>
<keyword evidence="6" id="KW-0269">Exonuclease</keyword>
<gene>
    <name evidence="10" type="ORF">HERILL_LOCUS4241</name>
</gene>
<dbReference type="GO" id="GO:0008408">
    <property type="term" value="F:3'-5' exonuclease activity"/>
    <property type="evidence" value="ECO:0007669"/>
    <property type="project" value="InterPro"/>
</dbReference>
<feature type="region of interest" description="Disordered" evidence="8">
    <location>
        <begin position="1"/>
        <end position="83"/>
    </location>
</feature>
<comment type="subcellular location">
    <subcellularLocation>
        <location evidence="1">Nucleus</location>
    </subcellularLocation>
</comment>
<evidence type="ECO:0000313" key="11">
    <source>
        <dbReference type="Proteomes" id="UP000594454"/>
    </source>
</evidence>
<dbReference type="SUPFAM" id="SSF53098">
    <property type="entry name" value="Ribonuclease H-like"/>
    <property type="match status" value="1"/>
</dbReference>
<dbReference type="Pfam" id="PF00929">
    <property type="entry name" value="RNase_T"/>
    <property type="match status" value="1"/>
</dbReference>
<evidence type="ECO:0000256" key="6">
    <source>
        <dbReference type="ARBA" id="ARBA00022839"/>
    </source>
</evidence>
<keyword evidence="4" id="KW-0540">Nuclease</keyword>
<dbReference type="Gene3D" id="3.30.420.10">
    <property type="entry name" value="Ribonuclease H-like superfamily/Ribonuclease H"/>
    <property type="match status" value="1"/>
</dbReference>
<feature type="compositionally biased region" description="Basic and acidic residues" evidence="8">
    <location>
        <begin position="1"/>
        <end position="10"/>
    </location>
</feature>
<evidence type="ECO:0000259" key="9">
    <source>
        <dbReference type="SMART" id="SM00479"/>
    </source>
</evidence>
<evidence type="ECO:0000256" key="3">
    <source>
        <dbReference type="ARBA" id="ARBA00016937"/>
    </source>
</evidence>
<evidence type="ECO:0000256" key="5">
    <source>
        <dbReference type="ARBA" id="ARBA00022801"/>
    </source>
</evidence>
<evidence type="ECO:0000256" key="1">
    <source>
        <dbReference type="ARBA" id="ARBA00004123"/>
    </source>
</evidence>
<proteinExistence type="inferred from homology"/>
<dbReference type="InterPro" id="IPR012337">
    <property type="entry name" value="RNaseH-like_sf"/>
</dbReference>
<dbReference type="EMBL" id="LR899010">
    <property type="protein sequence ID" value="CAD7081118.1"/>
    <property type="molecule type" value="Genomic_DNA"/>
</dbReference>
<protein>
    <recommendedName>
        <fullName evidence="3">RNA exonuclease 4</fullName>
    </recommendedName>
</protein>
<dbReference type="SMART" id="SM00479">
    <property type="entry name" value="EXOIII"/>
    <property type="match status" value="1"/>
</dbReference>
<dbReference type="PANTHER" id="PTHR12801">
    <property type="entry name" value="RNA EXONUCLEASE REXO1 / RECO3 FAMILY MEMBER-RELATED"/>
    <property type="match status" value="1"/>
</dbReference>
<dbReference type="CDD" id="cd06144">
    <property type="entry name" value="REX4_like"/>
    <property type="match status" value="1"/>
</dbReference>
<dbReference type="FunFam" id="3.30.420.10:FF:000007">
    <property type="entry name" value="Interferon-stimulated exonuclease gene 20"/>
    <property type="match status" value="1"/>
</dbReference>
<reference evidence="10 11" key="1">
    <citation type="submission" date="2020-11" db="EMBL/GenBank/DDBJ databases">
        <authorList>
            <person name="Wallbank WR R."/>
            <person name="Pardo Diaz C."/>
            <person name="Kozak K."/>
            <person name="Martin S."/>
            <person name="Jiggins C."/>
            <person name="Moest M."/>
            <person name="Warren A I."/>
            <person name="Generalovic N T."/>
            <person name="Byers J.R.P. K."/>
            <person name="Montejo-Kovacevich G."/>
            <person name="Yen C E."/>
        </authorList>
    </citation>
    <scope>NUCLEOTIDE SEQUENCE [LARGE SCALE GENOMIC DNA]</scope>
</reference>
<evidence type="ECO:0000313" key="10">
    <source>
        <dbReference type="EMBL" id="CAD7081118.1"/>
    </source>
</evidence>
<dbReference type="Proteomes" id="UP000594454">
    <property type="component" value="Chromosome 2"/>
</dbReference>
<dbReference type="FunCoup" id="A0A7R8UHR2">
    <property type="interactions" value="1853"/>
</dbReference>
<evidence type="ECO:0000256" key="7">
    <source>
        <dbReference type="ARBA" id="ARBA00023242"/>
    </source>
</evidence>
<feature type="compositionally biased region" description="Low complexity" evidence="8">
    <location>
        <begin position="12"/>
        <end position="29"/>
    </location>
</feature>
<dbReference type="InParanoid" id="A0A7R8UHR2"/>
<dbReference type="PANTHER" id="PTHR12801:SF158">
    <property type="entry name" value="RNA EXONUCLEASE 4"/>
    <property type="match status" value="1"/>
</dbReference>
<keyword evidence="5" id="KW-0378">Hydrolase</keyword>
<accession>A0A7R8UHR2</accession>
<evidence type="ECO:0000256" key="8">
    <source>
        <dbReference type="SAM" id="MobiDB-lite"/>
    </source>
</evidence>
<comment type="similarity">
    <text evidence="2">Belongs to the REXO4 family.</text>
</comment>
<keyword evidence="11" id="KW-1185">Reference proteome</keyword>
<evidence type="ECO:0000256" key="2">
    <source>
        <dbReference type="ARBA" id="ARBA00010489"/>
    </source>
</evidence>
<feature type="domain" description="Exonuclease" evidence="9">
    <location>
        <begin position="87"/>
        <end position="249"/>
    </location>
</feature>
<sequence length="266" mass="29966">MMKGETKSAPEKGSTGTNSNNSSKQKTGSPQKSSSGNAISILCRRMAGSNWDNAPEANKKPTATDQDEKPQNKRKKDKPKRSAKWTKFVAMDCEMVGIGPNGQDDMLARVSIVNQNGEVLMDKYVQAQEEVVDYRTKVSGIRPHNMENGEEFEKVQQEVKQMLRDKVLVGHSVKNDLAVLRIKHPYQHIRDTAKYRPLAKLVSNGATPSLKRLAKAILGMDIQGGEHSSVEDARACMQVYVRFSAEWERYLQKLIHHRTHHGRRRS</sequence>
<dbReference type="InterPro" id="IPR013520">
    <property type="entry name" value="Ribonucl_H"/>
</dbReference>
<name>A0A7R8UHR2_HERIL</name>
<dbReference type="InterPro" id="IPR036397">
    <property type="entry name" value="RNaseH_sf"/>
</dbReference>
<evidence type="ECO:0000256" key="4">
    <source>
        <dbReference type="ARBA" id="ARBA00022722"/>
    </source>
</evidence>
<organism evidence="10 11">
    <name type="scientific">Hermetia illucens</name>
    <name type="common">Black soldier fly</name>
    <dbReference type="NCBI Taxonomy" id="343691"/>
    <lineage>
        <taxon>Eukaryota</taxon>
        <taxon>Metazoa</taxon>
        <taxon>Ecdysozoa</taxon>
        <taxon>Arthropoda</taxon>
        <taxon>Hexapoda</taxon>
        <taxon>Insecta</taxon>
        <taxon>Pterygota</taxon>
        <taxon>Neoptera</taxon>
        <taxon>Endopterygota</taxon>
        <taxon>Diptera</taxon>
        <taxon>Brachycera</taxon>
        <taxon>Stratiomyomorpha</taxon>
        <taxon>Stratiomyidae</taxon>
        <taxon>Hermetiinae</taxon>
        <taxon>Hermetia</taxon>
    </lineage>
</organism>
<dbReference type="GO" id="GO:0003676">
    <property type="term" value="F:nucleic acid binding"/>
    <property type="evidence" value="ECO:0007669"/>
    <property type="project" value="InterPro"/>
</dbReference>